<accession>A0ABQ8UEQ3</accession>
<protein>
    <submittedName>
        <fullName evidence="3">CCR4-NOT transcription complex subunit 9</fullName>
    </submittedName>
</protein>
<dbReference type="SUPFAM" id="SSF48371">
    <property type="entry name" value="ARM repeat"/>
    <property type="match status" value="1"/>
</dbReference>
<proteinExistence type="inferred from homology"/>
<dbReference type="Proteomes" id="UP001141327">
    <property type="component" value="Unassembled WGS sequence"/>
</dbReference>
<dbReference type="Pfam" id="PF04078">
    <property type="entry name" value="Rcd1"/>
    <property type="match status" value="1"/>
</dbReference>
<dbReference type="EMBL" id="JAPMOS010000090">
    <property type="protein sequence ID" value="KAJ4455855.1"/>
    <property type="molecule type" value="Genomic_DNA"/>
</dbReference>
<gene>
    <name evidence="3" type="ORF">PAPYR_9061</name>
</gene>
<reference evidence="3" key="1">
    <citation type="journal article" date="2022" name="bioRxiv">
        <title>Genomics of Preaxostyla Flagellates Illuminates Evolutionary Transitions and the Path Towards Mitochondrial Loss.</title>
        <authorList>
            <person name="Novak L.V.F."/>
            <person name="Treitli S.C."/>
            <person name="Pyrih J."/>
            <person name="Halakuc P."/>
            <person name="Pipaliya S.V."/>
            <person name="Vacek V."/>
            <person name="Brzon O."/>
            <person name="Soukal P."/>
            <person name="Eme L."/>
            <person name="Dacks J.B."/>
            <person name="Karnkowska A."/>
            <person name="Elias M."/>
            <person name="Hampl V."/>
        </authorList>
    </citation>
    <scope>NUCLEOTIDE SEQUENCE</scope>
    <source>
        <strain evidence="3">RCP-MX</strain>
    </source>
</reference>
<sequence length="313" mass="34082">MMNELITKLNHPETRAAALTELSKKKDLFPDLAPVLWHAPGAICALLQEIISIYPLLSPPNLTERDSSAACNALALLQCISSHKDTRLPFLEAHIPLFLYPFLTASTALRNKSCEYLRLTSLGVIGSLVKMDEKQVINFLLSTEIIPLCLRIMESGTDLSRTVATFIIHKIIQSETGLQYVCSTAERFFAVNNVLTKMVGDLTQGPLDAQRDRLLRHILRSYICLAENHRARGALNADCLPQPLRDGTVTALLQTHAAGSSAQPEEASAPAASALQLIGELQRVLAQDAMSQPPQPAGASLVRPAQPPVAPTR</sequence>
<evidence type="ECO:0000313" key="3">
    <source>
        <dbReference type="EMBL" id="KAJ4455855.1"/>
    </source>
</evidence>
<evidence type="ECO:0000256" key="2">
    <source>
        <dbReference type="SAM" id="MobiDB-lite"/>
    </source>
</evidence>
<dbReference type="InterPro" id="IPR016024">
    <property type="entry name" value="ARM-type_fold"/>
</dbReference>
<feature type="region of interest" description="Disordered" evidence="2">
    <location>
        <begin position="286"/>
        <end position="313"/>
    </location>
</feature>
<dbReference type="Gene3D" id="1.25.10.10">
    <property type="entry name" value="Leucine-rich Repeat Variant"/>
    <property type="match status" value="1"/>
</dbReference>
<comment type="similarity">
    <text evidence="1">Belongs to the CNOT9 family.</text>
</comment>
<evidence type="ECO:0000313" key="4">
    <source>
        <dbReference type="Proteomes" id="UP001141327"/>
    </source>
</evidence>
<dbReference type="InterPro" id="IPR007216">
    <property type="entry name" value="CNOT9"/>
</dbReference>
<keyword evidence="4" id="KW-1185">Reference proteome</keyword>
<name>A0ABQ8UEQ3_9EUKA</name>
<evidence type="ECO:0000256" key="1">
    <source>
        <dbReference type="ARBA" id="ARBA00006385"/>
    </source>
</evidence>
<comment type="caution">
    <text evidence="3">The sequence shown here is derived from an EMBL/GenBank/DDBJ whole genome shotgun (WGS) entry which is preliminary data.</text>
</comment>
<dbReference type="PANTHER" id="PTHR12262">
    <property type="entry name" value="CCR4-NOT TRANSCRIPTION COMPLEX SUBUNIT 9"/>
    <property type="match status" value="1"/>
</dbReference>
<organism evidence="3 4">
    <name type="scientific">Paratrimastix pyriformis</name>
    <dbReference type="NCBI Taxonomy" id="342808"/>
    <lineage>
        <taxon>Eukaryota</taxon>
        <taxon>Metamonada</taxon>
        <taxon>Preaxostyla</taxon>
        <taxon>Paratrimastigidae</taxon>
        <taxon>Paratrimastix</taxon>
    </lineage>
</organism>
<dbReference type="InterPro" id="IPR011989">
    <property type="entry name" value="ARM-like"/>
</dbReference>